<evidence type="ECO:0000313" key="2">
    <source>
        <dbReference type="Proteomes" id="UP000076837"/>
    </source>
</evidence>
<organism evidence="1 2">
    <name type="scientific">Didymella rabiei</name>
    <name type="common">Chickpea ascochyta blight fungus</name>
    <name type="synonym">Mycosphaerella rabiei</name>
    <dbReference type="NCBI Taxonomy" id="5454"/>
    <lineage>
        <taxon>Eukaryota</taxon>
        <taxon>Fungi</taxon>
        <taxon>Dikarya</taxon>
        <taxon>Ascomycota</taxon>
        <taxon>Pezizomycotina</taxon>
        <taxon>Dothideomycetes</taxon>
        <taxon>Pleosporomycetidae</taxon>
        <taxon>Pleosporales</taxon>
        <taxon>Pleosporineae</taxon>
        <taxon>Didymellaceae</taxon>
        <taxon>Ascochyta</taxon>
    </lineage>
</organism>
<evidence type="ECO:0000313" key="1">
    <source>
        <dbReference type="EMBL" id="KZM23526.1"/>
    </source>
</evidence>
<dbReference type="PANTHER" id="PTHR24148:SF73">
    <property type="entry name" value="HET DOMAIN PROTEIN (AFU_ORTHOLOGUE AFUA_8G01020)"/>
    <property type="match status" value="1"/>
</dbReference>
<protein>
    <submittedName>
        <fullName evidence="1">Uncharacterized protein</fullName>
    </submittedName>
</protein>
<dbReference type="AlphaFoldDB" id="A0A163E563"/>
<keyword evidence="2" id="KW-1185">Reference proteome</keyword>
<dbReference type="EMBL" id="JYNV01000193">
    <property type="protein sequence ID" value="KZM23526.1"/>
    <property type="molecule type" value="Genomic_DNA"/>
</dbReference>
<reference evidence="1 2" key="1">
    <citation type="journal article" date="2016" name="Sci. Rep.">
        <title>Draft genome sequencing and secretome analysis of fungal phytopathogen Ascochyta rabiei provides insight into the necrotrophic effector repertoire.</title>
        <authorList>
            <person name="Verma S."/>
            <person name="Gazara R.K."/>
            <person name="Nizam S."/>
            <person name="Parween S."/>
            <person name="Chattopadhyay D."/>
            <person name="Verma P.K."/>
        </authorList>
    </citation>
    <scope>NUCLEOTIDE SEQUENCE [LARGE SCALE GENOMIC DNA]</scope>
    <source>
        <strain evidence="1 2">ArDII</strain>
    </source>
</reference>
<gene>
    <name evidence="1" type="ORF">ST47_g5301</name>
</gene>
<dbReference type="Proteomes" id="UP000076837">
    <property type="component" value="Unassembled WGS sequence"/>
</dbReference>
<sequence>MIASRHSVATLISYLRVSHEASTTDPRDNIYAILSLLEPSVRQLSPVDYSLNVEQVVSDAIMACITISQNLAILSLVRSSGTCGDPALNFSMESFGLFLSAPLPAGMPPQLLNNQHGPFVSQTCVEDFACSEIVKDASSLRRSFVVGKLHTVAGVHFLILHLRARTHLVDILIESTDLSVRYCAEEFLDSTLNEEIDPATARVSTVLYETRNWAVSRLHRLTTLAWEKCEYKFEKLKNNWMSGGGLNASIEDILQVTQWETCIDIKSSMESGFASDKSRDNISQLPQVTPPTLQKTSWCSPINRIFYTSYRIGFTSVDCLPGDVVYVIDRVRYSLTLRETSPNKLGIIGICYFWAALELNYWNLGSHKGHCADRLVDMGAEQTSTISNF</sequence>
<comment type="caution">
    <text evidence="1">The sequence shown here is derived from an EMBL/GenBank/DDBJ whole genome shotgun (WGS) entry which is preliminary data.</text>
</comment>
<proteinExistence type="predicted"/>
<dbReference type="PANTHER" id="PTHR24148">
    <property type="entry name" value="ANKYRIN REPEAT DOMAIN-CONTAINING PROTEIN 39 HOMOLOG-RELATED"/>
    <property type="match status" value="1"/>
</dbReference>
<name>A0A163E563_DIDRA</name>
<accession>A0A163E563</accession>
<dbReference type="InterPro" id="IPR052895">
    <property type="entry name" value="HetReg/Transcr_Mod"/>
</dbReference>